<name>A0A3N4ITX9_ASCIM</name>
<sequence length="184" mass="20423">MSNRGQTGHPGPSPGPGRRMPPLALRVYGNTPPSYQPYVPPCLFSLIENFNLIVTGISSLLDLNSILNSKRTKYNQRKSILQQYRSESRAGTGPNKQPQDDRLAAPQQPPNKKRDIRAAPPPPPPLPPIAPRTRTPPAAVPADEYSFEDDFDAEDTNYDARYSPSPRRANPPDDPVYQEEITPQ</sequence>
<evidence type="ECO:0000313" key="2">
    <source>
        <dbReference type="EMBL" id="RPA85044.1"/>
    </source>
</evidence>
<feature type="compositionally biased region" description="Low complexity" evidence="1">
    <location>
        <begin position="131"/>
        <end position="142"/>
    </location>
</feature>
<dbReference type="EMBL" id="ML119655">
    <property type="protein sequence ID" value="RPA85044.1"/>
    <property type="molecule type" value="Genomic_DNA"/>
</dbReference>
<accession>A0A3N4ITX9</accession>
<feature type="region of interest" description="Disordered" evidence="1">
    <location>
        <begin position="83"/>
        <end position="184"/>
    </location>
</feature>
<dbReference type="AlphaFoldDB" id="A0A3N4ITX9"/>
<protein>
    <submittedName>
        <fullName evidence="2">Uncharacterized protein</fullName>
    </submittedName>
</protein>
<dbReference type="Proteomes" id="UP000275078">
    <property type="component" value="Unassembled WGS sequence"/>
</dbReference>
<keyword evidence="3" id="KW-1185">Reference proteome</keyword>
<feature type="region of interest" description="Disordered" evidence="1">
    <location>
        <begin position="1"/>
        <end position="28"/>
    </location>
</feature>
<gene>
    <name evidence="2" type="ORF">BJ508DRAFT_322870</name>
</gene>
<evidence type="ECO:0000256" key="1">
    <source>
        <dbReference type="SAM" id="MobiDB-lite"/>
    </source>
</evidence>
<feature type="compositionally biased region" description="Pro residues" evidence="1">
    <location>
        <begin position="119"/>
        <end position="130"/>
    </location>
</feature>
<proteinExistence type="predicted"/>
<reference evidence="2 3" key="1">
    <citation type="journal article" date="2018" name="Nat. Ecol. Evol.">
        <title>Pezizomycetes genomes reveal the molecular basis of ectomycorrhizal truffle lifestyle.</title>
        <authorList>
            <person name="Murat C."/>
            <person name="Payen T."/>
            <person name="Noel B."/>
            <person name="Kuo A."/>
            <person name="Morin E."/>
            <person name="Chen J."/>
            <person name="Kohler A."/>
            <person name="Krizsan K."/>
            <person name="Balestrini R."/>
            <person name="Da Silva C."/>
            <person name="Montanini B."/>
            <person name="Hainaut M."/>
            <person name="Levati E."/>
            <person name="Barry K.W."/>
            <person name="Belfiori B."/>
            <person name="Cichocki N."/>
            <person name="Clum A."/>
            <person name="Dockter R.B."/>
            <person name="Fauchery L."/>
            <person name="Guy J."/>
            <person name="Iotti M."/>
            <person name="Le Tacon F."/>
            <person name="Lindquist E.A."/>
            <person name="Lipzen A."/>
            <person name="Malagnac F."/>
            <person name="Mello A."/>
            <person name="Molinier V."/>
            <person name="Miyauchi S."/>
            <person name="Poulain J."/>
            <person name="Riccioni C."/>
            <person name="Rubini A."/>
            <person name="Sitrit Y."/>
            <person name="Splivallo R."/>
            <person name="Traeger S."/>
            <person name="Wang M."/>
            <person name="Zifcakova L."/>
            <person name="Wipf D."/>
            <person name="Zambonelli A."/>
            <person name="Paolocci F."/>
            <person name="Nowrousian M."/>
            <person name="Ottonello S."/>
            <person name="Baldrian P."/>
            <person name="Spatafora J.W."/>
            <person name="Henrissat B."/>
            <person name="Nagy L.G."/>
            <person name="Aury J.M."/>
            <person name="Wincker P."/>
            <person name="Grigoriev I.V."/>
            <person name="Bonfante P."/>
            <person name="Martin F.M."/>
        </authorList>
    </citation>
    <scope>NUCLEOTIDE SEQUENCE [LARGE SCALE GENOMIC DNA]</scope>
    <source>
        <strain evidence="2 3">RN42</strain>
    </source>
</reference>
<feature type="compositionally biased region" description="Acidic residues" evidence="1">
    <location>
        <begin position="145"/>
        <end position="157"/>
    </location>
</feature>
<organism evidence="2 3">
    <name type="scientific">Ascobolus immersus RN42</name>
    <dbReference type="NCBI Taxonomy" id="1160509"/>
    <lineage>
        <taxon>Eukaryota</taxon>
        <taxon>Fungi</taxon>
        <taxon>Dikarya</taxon>
        <taxon>Ascomycota</taxon>
        <taxon>Pezizomycotina</taxon>
        <taxon>Pezizomycetes</taxon>
        <taxon>Pezizales</taxon>
        <taxon>Ascobolaceae</taxon>
        <taxon>Ascobolus</taxon>
    </lineage>
</organism>
<evidence type="ECO:0000313" key="3">
    <source>
        <dbReference type="Proteomes" id="UP000275078"/>
    </source>
</evidence>